<dbReference type="AlphaFoldDB" id="A0A8J6NNI7"/>
<protein>
    <submittedName>
        <fullName evidence="1">PIN domain protein</fullName>
    </submittedName>
</protein>
<evidence type="ECO:0000313" key="2">
    <source>
        <dbReference type="Proteomes" id="UP000603434"/>
    </source>
</evidence>
<sequence length="153" mass="17790">MILRIYIDTSVIGGCCDEEFAEWSLRLMQEFRDGLKIAVISDITLQELEIAPEIVRSQLKELPPACREYIILDDEAMQLAQAYLREGVLTDKYLLDAQHIAMATLNRVDVMVSWNFKHIVNLNRIRLYNSVNLKLGYPMIDIRSPREVLYEEL</sequence>
<gene>
    <name evidence="1" type="ORF">H8E23_09190</name>
</gene>
<organism evidence="1 2">
    <name type="scientific">Candidatus Desulfatibia profunda</name>
    <dbReference type="NCBI Taxonomy" id="2841695"/>
    <lineage>
        <taxon>Bacteria</taxon>
        <taxon>Pseudomonadati</taxon>
        <taxon>Thermodesulfobacteriota</taxon>
        <taxon>Desulfobacteria</taxon>
        <taxon>Desulfobacterales</taxon>
        <taxon>Desulfobacterales incertae sedis</taxon>
        <taxon>Candidatus Desulfatibia</taxon>
    </lineage>
</organism>
<comment type="caution">
    <text evidence="1">The sequence shown here is derived from an EMBL/GenBank/DDBJ whole genome shotgun (WGS) entry which is preliminary data.</text>
</comment>
<dbReference type="SUPFAM" id="SSF88723">
    <property type="entry name" value="PIN domain-like"/>
    <property type="match status" value="1"/>
</dbReference>
<dbReference type="EMBL" id="JACNJH010000137">
    <property type="protein sequence ID" value="MBC8361559.1"/>
    <property type="molecule type" value="Genomic_DNA"/>
</dbReference>
<evidence type="ECO:0000313" key="1">
    <source>
        <dbReference type="EMBL" id="MBC8361559.1"/>
    </source>
</evidence>
<proteinExistence type="predicted"/>
<reference evidence="1 2" key="1">
    <citation type="submission" date="2020-08" db="EMBL/GenBank/DDBJ databases">
        <title>Bridging the membrane lipid divide: bacteria of the FCB group superphylum have the potential to synthesize archaeal ether lipids.</title>
        <authorList>
            <person name="Villanueva L."/>
            <person name="Von Meijenfeldt F.A.B."/>
            <person name="Westbye A.B."/>
            <person name="Yadav S."/>
            <person name="Hopmans E.C."/>
            <person name="Dutilh B.E."/>
            <person name="Sinninghe Damste J.S."/>
        </authorList>
    </citation>
    <scope>NUCLEOTIDE SEQUENCE [LARGE SCALE GENOMIC DNA]</scope>
    <source>
        <strain evidence="1">NIOZ-UU30</strain>
    </source>
</reference>
<dbReference type="InterPro" id="IPR029060">
    <property type="entry name" value="PIN-like_dom_sf"/>
</dbReference>
<name>A0A8J6NNI7_9BACT</name>
<accession>A0A8J6NNI7</accession>
<dbReference type="Proteomes" id="UP000603434">
    <property type="component" value="Unassembled WGS sequence"/>
</dbReference>